<keyword evidence="2" id="KW-1185">Reference proteome</keyword>
<proteinExistence type="predicted"/>
<evidence type="ECO:0000313" key="3">
    <source>
        <dbReference type="WBParaSite" id="L893_g8736.t1"/>
    </source>
</evidence>
<feature type="region of interest" description="Disordered" evidence="1">
    <location>
        <begin position="1"/>
        <end position="25"/>
    </location>
</feature>
<dbReference type="AlphaFoldDB" id="A0A1I8ATJ3"/>
<dbReference type="Proteomes" id="UP000095287">
    <property type="component" value="Unplaced"/>
</dbReference>
<dbReference type="WBParaSite" id="L893_g8736.t1">
    <property type="protein sequence ID" value="L893_g8736.t1"/>
    <property type="gene ID" value="L893_g8736"/>
</dbReference>
<sequence>MFDRGWSYPAEKDKPNGLPPVFGSGAFSTPAPHYTFRRAPKRIPGRDRMKDLAGMNYNETFKDAEEGP</sequence>
<name>A0A1I8ATJ3_9BILA</name>
<accession>A0A1I8ATJ3</accession>
<evidence type="ECO:0000256" key="1">
    <source>
        <dbReference type="SAM" id="MobiDB-lite"/>
    </source>
</evidence>
<reference evidence="3" key="1">
    <citation type="submission" date="2016-11" db="UniProtKB">
        <authorList>
            <consortium name="WormBaseParasite"/>
        </authorList>
    </citation>
    <scope>IDENTIFICATION</scope>
</reference>
<organism evidence="2 3">
    <name type="scientific">Steinernema glaseri</name>
    <dbReference type="NCBI Taxonomy" id="37863"/>
    <lineage>
        <taxon>Eukaryota</taxon>
        <taxon>Metazoa</taxon>
        <taxon>Ecdysozoa</taxon>
        <taxon>Nematoda</taxon>
        <taxon>Chromadorea</taxon>
        <taxon>Rhabditida</taxon>
        <taxon>Tylenchina</taxon>
        <taxon>Panagrolaimomorpha</taxon>
        <taxon>Strongyloidoidea</taxon>
        <taxon>Steinernematidae</taxon>
        <taxon>Steinernema</taxon>
    </lineage>
</organism>
<protein>
    <submittedName>
        <fullName evidence="3">Uncharacterized protein</fullName>
    </submittedName>
</protein>
<evidence type="ECO:0000313" key="2">
    <source>
        <dbReference type="Proteomes" id="UP000095287"/>
    </source>
</evidence>